<proteinExistence type="predicted"/>
<reference evidence="4 5" key="1">
    <citation type="submission" date="2018-08" db="EMBL/GenBank/DDBJ databases">
        <title>A genome reference for cultivated species of the human gut microbiota.</title>
        <authorList>
            <person name="Zou Y."/>
            <person name="Xue W."/>
            <person name="Luo G."/>
        </authorList>
    </citation>
    <scope>NUCLEOTIDE SEQUENCE [LARGE SCALE GENOMIC DNA]</scope>
    <source>
        <strain evidence="4 5">TM07-19</strain>
    </source>
</reference>
<evidence type="ECO:0000313" key="4">
    <source>
        <dbReference type="EMBL" id="RGJ23189.1"/>
    </source>
</evidence>
<evidence type="ECO:0000256" key="2">
    <source>
        <dbReference type="SAM" id="Phobius"/>
    </source>
</evidence>
<evidence type="ECO:0000313" key="5">
    <source>
        <dbReference type="Proteomes" id="UP000260655"/>
    </source>
</evidence>
<gene>
    <name evidence="4" type="ORF">DXD67_09160</name>
</gene>
<keyword evidence="2" id="KW-0472">Membrane</keyword>
<feature type="compositionally biased region" description="Acidic residues" evidence="1">
    <location>
        <begin position="59"/>
        <end position="73"/>
    </location>
</feature>
<feature type="domain" description="DUF4097" evidence="3">
    <location>
        <begin position="85"/>
        <end position="234"/>
    </location>
</feature>
<dbReference type="Pfam" id="PF13349">
    <property type="entry name" value="DUF4097"/>
    <property type="match status" value="1"/>
</dbReference>
<evidence type="ECO:0000256" key="1">
    <source>
        <dbReference type="SAM" id="MobiDB-lite"/>
    </source>
</evidence>
<accession>A0A3E4GPR9</accession>
<dbReference type="Proteomes" id="UP000260655">
    <property type="component" value="Unassembled WGS sequence"/>
</dbReference>
<feature type="region of interest" description="Disordered" evidence="1">
    <location>
        <begin position="59"/>
        <end position="78"/>
    </location>
</feature>
<sequence>MQMKKGWKIFWTVIISLTGAGVAFCIIALCLGVTFSQFEKAYPNGIGIIRKDYVSFEEDWDDDDDDDEPEETENVVSGETFSSVENLKLDISASEVQIKPGTDDKIHVDDSRMKTENAVQKRLSDDRKTLEITTKMRSSFDFKNVRNVKGTLVIYLPRDYKFDQVDMEYGAATAEIDGLNAKSLKIESGASGCTIKNADIEELDVETGAGSLDFYGTVEKEVDIDCGAGSVTLNLEGKVEDYNYELDSSAGSVEIGEDIDLGGLSTEKSINNGSKRTIEISNGAGSVEIRFH</sequence>
<keyword evidence="2" id="KW-0812">Transmembrane</keyword>
<organism evidence="4 5">
    <name type="scientific">Coprococcus comes</name>
    <dbReference type="NCBI Taxonomy" id="410072"/>
    <lineage>
        <taxon>Bacteria</taxon>
        <taxon>Bacillati</taxon>
        <taxon>Bacillota</taxon>
        <taxon>Clostridia</taxon>
        <taxon>Lachnospirales</taxon>
        <taxon>Lachnospiraceae</taxon>
        <taxon>Coprococcus</taxon>
    </lineage>
</organism>
<protein>
    <recommendedName>
        <fullName evidence="3">DUF4097 domain-containing protein</fullName>
    </recommendedName>
</protein>
<dbReference type="InterPro" id="IPR025164">
    <property type="entry name" value="Toastrack_DUF4097"/>
</dbReference>
<keyword evidence="2" id="KW-1133">Transmembrane helix</keyword>
<feature type="transmembrane region" description="Helical" evidence="2">
    <location>
        <begin position="9"/>
        <end position="35"/>
    </location>
</feature>
<evidence type="ECO:0000259" key="3">
    <source>
        <dbReference type="Pfam" id="PF13349"/>
    </source>
</evidence>
<dbReference type="AlphaFoldDB" id="A0A3E4GPR9"/>
<name>A0A3E4GPR9_9FIRM</name>
<dbReference type="EMBL" id="QSOV01000008">
    <property type="protein sequence ID" value="RGJ23189.1"/>
    <property type="molecule type" value="Genomic_DNA"/>
</dbReference>
<comment type="caution">
    <text evidence="4">The sequence shown here is derived from an EMBL/GenBank/DDBJ whole genome shotgun (WGS) entry which is preliminary data.</text>
</comment>